<reference evidence="1 2" key="1">
    <citation type="submission" date="2023-07" db="EMBL/GenBank/DDBJ databases">
        <title>Genomic Encyclopedia of Type Strains, Phase IV (KMG-IV): sequencing the most valuable type-strain genomes for metagenomic binning, comparative biology and taxonomic classification.</title>
        <authorList>
            <person name="Goeker M."/>
        </authorList>
    </citation>
    <scope>NUCLEOTIDE SEQUENCE [LARGE SCALE GENOMIC DNA]</scope>
    <source>
        <strain evidence="1 2">DSM 19619</strain>
    </source>
</reference>
<sequence length="79" mass="8718">MSSHAFDVLSKSRTEIEIAHHEEGHRYKFSVVRNSQGKRVLSDTAEVVAVSGARHPSEWYSASARAFATTAAHRAHAID</sequence>
<proteinExistence type="predicted"/>
<name>A0ABU0J9Z2_9HYPH</name>
<evidence type="ECO:0008006" key="3">
    <source>
        <dbReference type="Google" id="ProtNLM"/>
    </source>
</evidence>
<accession>A0ABU0J9Z2</accession>
<keyword evidence="2" id="KW-1185">Reference proteome</keyword>
<organism evidence="1 2">
    <name type="scientific">Labrys wisconsinensis</name>
    <dbReference type="NCBI Taxonomy" id="425677"/>
    <lineage>
        <taxon>Bacteria</taxon>
        <taxon>Pseudomonadati</taxon>
        <taxon>Pseudomonadota</taxon>
        <taxon>Alphaproteobacteria</taxon>
        <taxon>Hyphomicrobiales</taxon>
        <taxon>Xanthobacteraceae</taxon>
        <taxon>Labrys</taxon>
    </lineage>
</organism>
<evidence type="ECO:0000313" key="2">
    <source>
        <dbReference type="Proteomes" id="UP001242480"/>
    </source>
</evidence>
<protein>
    <recommendedName>
        <fullName evidence="3">DUF1508 domain-containing protein</fullName>
    </recommendedName>
</protein>
<comment type="caution">
    <text evidence="1">The sequence shown here is derived from an EMBL/GenBank/DDBJ whole genome shotgun (WGS) entry which is preliminary data.</text>
</comment>
<dbReference type="Proteomes" id="UP001242480">
    <property type="component" value="Unassembled WGS sequence"/>
</dbReference>
<dbReference type="EMBL" id="JAUSVX010000008">
    <property type="protein sequence ID" value="MDQ0471085.1"/>
    <property type="molecule type" value="Genomic_DNA"/>
</dbReference>
<dbReference type="RefSeq" id="WP_307275690.1">
    <property type="nucleotide sequence ID" value="NZ_JAUSVX010000008.1"/>
</dbReference>
<gene>
    <name evidence="1" type="ORF">QO011_004108</name>
</gene>
<evidence type="ECO:0000313" key="1">
    <source>
        <dbReference type="EMBL" id="MDQ0471085.1"/>
    </source>
</evidence>